<keyword evidence="4 8" id="KW-0812">Transmembrane</keyword>
<keyword evidence="7 8" id="KW-0472">Membrane</keyword>
<evidence type="ECO:0000256" key="7">
    <source>
        <dbReference type="ARBA" id="ARBA00023136"/>
    </source>
</evidence>
<dbReference type="NCBIfam" id="NF005124">
    <property type="entry name" value="PRK06558.1"/>
    <property type="match status" value="1"/>
</dbReference>
<keyword evidence="11" id="KW-1185">Reference proteome</keyword>
<dbReference type="InterPro" id="IPR002379">
    <property type="entry name" value="ATPase_proteolipid_c-like_dom"/>
</dbReference>
<dbReference type="Proteomes" id="UP000501451">
    <property type="component" value="Chromosome"/>
</dbReference>
<accession>A0A6G7K823</accession>
<evidence type="ECO:0000313" key="11">
    <source>
        <dbReference type="Proteomes" id="UP000501451"/>
    </source>
</evidence>
<dbReference type="Pfam" id="PF00137">
    <property type="entry name" value="ATP-synt_C"/>
    <property type="match status" value="2"/>
</dbReference>
<dbReference type="FunFam" id="1.20.120.610:FF:000005">
    <property type="entry name" value="V-type sodium ATPase subunit K"/>
    <property type="match status" value="1"/>
</dbReference>
<sequence length="158" mass="16732">MENWLEFFNTHGGTIFAALGVAMATICGGIGSTIGIGQTSQAAAALTAEQPEKFGQALILELLSATQGLYGFVISFLIFIEMTAGPVTFERGVYLFIATLPISFTAIIGGIWQGRGAAAAMQILAKKPEHVTKGIIYVAMMETYGILGFVISFLLAMN</sequence>
<protein>
    <submittedName>
        <fullName evidence="10">V-type ATP synthase subunit K</fullName>
    </submittedName>
</protein>
<dbReference type="CDD" id="cd18180">
    <property type="entry name" value="ATP-synt_Vo_Ao_c_NTPK_rpt2"/>
    <property type="match status" value="1"/>
</dbReference>
<evidence type="ECO:0000256" key="8">
    <source>
        <dbReference type="RuleBase" id="RU363060"/>
    </source>
</evidence>
<dbReference type="PANTHER" id="PTHR10263">
    <property type="entry name" value="V-TYPE PROTON ATPASE PROTEOLIPID SUBUNIT"/>
    <property type="match status" value="1"/>
</dbReference>
<evidence type="ECO:0000256" key="2">
    <source>
        <dbReference type="ARBA" id="ARBA00007296"/>
    </source>
</evidence>
<dbReference type="InterPro" id="IPR000245">
    <property type="entry name" value="ATPase_proteolipid_csu"/>
</dbReference>
<feature type="transmembrane region" description="Helical" evidence="8">
    <location>
        <begin position="92"/>
        <end position="114"/>
    </location>
</feature>
<evidence type="ECO:0000256" key="6">
    <source>
        <dbReference type="ARBA" id="ARBA00023065"/>
    </source>
</evidence>
<keyword evidence="5 8" id="KW-1133">Transmembrane helix</keyword>
<keyword evidence="6 8" id="KW-0406">Ion transport</keyword>
<name>A0A6G7K823_9LACT</name>
<evidence type="ECO:0000259" key="9">
    <source>
        <dbReference type="Pfam" id="PF00137"/>
    </source>
</evidence>
<feature type="domain" description="V-ATPase proteolipid subunit C-like" evidence="9">
    <location>
        <begin position="97"/>
        <end position="155"/>
    </location>
</feature>
<feature type="transmembrane region" description="Helical" evidence="8">
    <location>
        <begin position="58"/>
        <end position="80"/>
    </location>
</feature>
<comment type="similarity">
    <text evidence="2 8">Belongs to the V-ATPase proteolipid subunit family.</text>
</comment>
<dbReference type="Gene3D" id="1.20.120.610">
    <property type="entry name" value="lithium bound rotor ring of v- atpase"/>
    <property type="match status" value="1"/>
</dbReference>
<dbReference type="CDD" id="cd18179">
    <property type="entry name" value="ATP-synt_Vo_Ao_c_NTPK_rpt1"/>
    <property type="match status" value="1"/>
</dbReference>
<proteinExistence type="inferred from homology"/>
<evidence type="ECO:0000256" key="4">
    <source>
        <dbReference type="ARBA" id="ARBA00022692"/>
    </source>
</evidence>
<evidence type="ECO:0000256" key="5">
    <source>
        <dbReference type="ARBA" id="ARBA00022989"/>
    </source>
</evidence>
<evidence type="ECO:0000256" key="1">
    <source>
        <dbReference type="ARBA" id="ARBA00004141"/>
    </source>
</evidence>
<dbReference type="SUPFAM" id="SSF81333">
    <property type="entry name" value="F1F0 ATP synthase subunit C"/>
    <property type="match status" value="2"/>
</dbReference>
<dbReference type="GO" id="GO:0046961">
    <property type="term" value="F:proton-transporting ATPase activity, rotational mechanism"/>
    <property type="evidence" value="ECO:0007669"/>
    <property type="project" value="InterPro"/>
</dbReference>
<gene>
    <name evidence="10" type="ORF">G7057_02285</name>
</gene>
<feature type="transmembrane region" description="Helical" evidence="8">
    <location>
        <begin position="15"/>
        <end position="37"/>
    </location>
</feature>
<reference evidence="10 11" key="1">
    <citation type="journal article" date="2017" name="Int. J. Syst. Evol. Microbiol.">
        <title>Jeotgalibaca porci sp. nov. and Jeotgalibaca arthritidis sp. nov., isolated from pigs, and emended description of the genus Jeotgalibaca.</title>
        <authorList>
            <person name="Zamora L."/>
            <person name="Perez-Sancho M."/>
            <person name="Dominguez L."/>
            <person name="Fernandez-Garayzabal J.F."/>
            <person name="Vela A.I."/>
        </authorList>
    </citation>
    <scope>NUCLEOTIDE SEQUENCE [LARGE SCALE GENOMIC DNA]</scope>
    <source>
        <strain evidence="10 11">CECT 9157</strain>
    </source>
</reference>
<feature type="domain" description="V-ATPase proteolipid subunit C-like" evidence="9">
    <location>
        <begin position="19"/>
        <end position="78"/>
    </location>
</feature>
<organism evidence="10 11">
    <name type="scientific">Jeotgalibaca arthritidis</name>
    <dbReference type="NCBI Taxonomy" id="1868794"/>
    <lineage>
        <taxon>Bacteria</taxon>
        <taxon>Bacillati</taxon>
        <taxon>Bacillota</taxon>
        <taxon>Bacilli</taxon>
        <taxon>Lactobacillales</taxon>
        <taxon>Carnobacteriaceae</taxon>
        <taxon>Jeotgalibaca</taxon>
    </lineage>
</organism>
<feature type="transmembrane region" description="Helical" evidence="8">
    <location>
        <begin position="135"/>
        <end position="157"/>
    </location>
</feature>
<dbReference type="PRINTS" id="PR00122">
    <property type="entry name" value="VACATPASE"/>
</dbReference>
<comment type="subcellular location">
    <subcellularLocation>
        <location evidence="1">Membrane</location>
        <topology evidence="1">Multi-pass membrane protein</topology>
    </subcellularLocation>
</comment>
<dbReference type="AlphaFoldDB" id="A0A6G7K823"/>
<keyword evidence="3 8" id="KW-0813">Transport</keyword>
<evidence type="ECO:0000256" key="3">
    <source>
        <dbReference type="ARBA" id="ARBA00022448"/>
    </source>
</evidence>
<dbReference type="InterPro" id="IPR035921">
    <property type="entry name" value="F/V-ATP_Csub_sf"/>
</dbReference>
<dbReference type="EMBL" id="CP049740">
    <property type="protein sequence ID" value="QII81419.1"/>
    <property type="molecule type" value="Genomic_DNA"/>
</dbReference>
<dbReference type="GO" id="GO:0033179">
    <property type="term" value="C:proton-transporting V-type ATPase, V0 domain"/>
    <property type="evidence" value="ECO:0007669"/>
    <property type="project" value="InterPro"/>
</dbReference>
<evidence type="ECO:0000313" key="10">
    <source>
        <dbReference type="EMBL" id="QII81419.1"/>
    </source>
</evidence>
<dbReference type="KEGG" id="jar:G7057_02285"/>
<dbReference type="RefSeq" id="WP_166161028.1">
    <property type="nucleotide sequence ID" value="NZ_CP049740.1"/>
</dbReference>